<dbReference type="OrthoDB" id="9102861at2"/>
<evidence type="ECO:0000313" key="1">
    <source>
        <dbReference type="EMBL" id="SFT85180.1"/>
    </source>
</evidence>
<evidence type="ECO:0000313" key="2">
    <source>
        <dbReference type="Proteomes" id="UP000198844"/>
    </source>
</evidence>
<proteinExistence type="predicted"/>
<dbReference type="EMBL" id="FPBH01000004">
    <property type="protein sequence ID" value="SFT85180.1"/>
    <property type="molecule type" value="Genomic_DNA"/>
</dbReference>
<sequence length="70" mass="7684">MGRREEISKELDELAIEIEKDALLARGRQAAKIALVPETHIRLELVIEQHPPTSVQICISTEPADDGAPA</sequence>
<organism evidence="1 2">
    <name type="scientific">Paraburkholderia aspalathi</name>
    <dbReference type="NCBI Taxonomy" id="1324617"/>
    <lineage>
        <taxon>Bacteria</taxon>
        <taxon>Pseudomonadati</taxon>
        <taxon>Pseudomonadota</taxon>
        <taxon>Betaproteobacteria</taxon>
        <taxon>Burkholderiales</taxon>
        <taxon>Burkholderiaceae</taxon>
        <taxon>Paraburkholderia</taxon>
    </lineage>
</organism>
<accession>A0A1I7BD96</accession>
<dbReference type="AlphaFoldDB" id="A0A1I7BD96"/>
<dbReference type="RefSeq" id="WP_093633953.1">
    <property type="nucleotide sequence ID" value="NZ_FPBH01000004.1"/>
</dbReference>
<dbReference type="Proteomes" id="UP000198844">
    <property type="component" value="Unassembled WGS sequence"/>
</dbReference>
<reference evidence="1 2" key="1">
    <citation type="submission" date="2016-10" db="EMBL/GenBank/DDBJ databases">
        <authorList>
            <person name="de Groot N.N."/>
        </authorList>
    </citation>
    <scope>NUCLEOTIDE SEQUENCE [LARGE SCALE GENOMIC DNA]</scope>
    <source>
        <strain evidence="1 2">LMG 27731</strain>
    </source>
</reference>
<gene>
    <name evidence="1" type="ORF">SAMN05192563_1004375</name>
</gene>
<name>A0A1I7BD96_9BURK</name>
<protein>
    <submittedName>
        <fullName evidence="1">Uncharacterized protein</fullName>
    </submittedName>
</protein>